<protein>
    <submittedName>
        <fullName evidence="1">Uncharacterized protein</fullName>
    </submittedName>
</protein>
<organism evidence="1 2">
    <name type="scientific">Penicillium oxalicum (strain 114-2 / CGMCC 5302)</name>
    <name type="common">Penicillium decumbens</name>
    <dbReference type="NCBI Taxonomy" id="933388"/>
    <lineage>
        <taxon>Eukaryota</taxon>
        <taxon>Fungi</taxon>
        <taxon>Dikarya</taxon>
        <taxon>Ascomycota</taxon>
        <taxon>Pezizomycotina</taxon>
        <taxon>Eurotiomycetes</taxon>
        <taxon>Eurotiomycetidae</taxon>
        <taxon>Eurotiales</taxon>
        <taxon>Aspergillaceae</taxon>
        <taxon>Penicillium</taxon>
    </lineage>
</organism>
<keyword evidence="2" id="KW-1185">Reference proteome</keyword>
<evidence type="ECO:0000313" key="2">
    <source>
        <dbReference type="Proteomes" id="UP000019376"/>
    </source>
</evidence>
<evidence type="ECO:0000313" key="1">
    <source>
        <dbReference type="EMBL" id="EPS32517.1"/>
    </source>
</evidence>
<dbReference type="SUPFAM" id="SSF51197">
    <property type="entry name" value="Clavaminate synthase-like"/>
    <property type="match status" value="1"/>
</dbReference>
<sequence length="288" mass="32149">MATSITTSAMIVLKGEKPPSSPLEVINFIALLGKDALELSKLLRSCQDPGSFYLDLSGKTKYFDGNSYLNSLRALYRQYKTDRSETSDPRGRSHCTVASFTESSSGSFTSSQSSYYASGSSFQEEDLVSTLDDETKHLVKEYTHAVAHRLIRTLSPFIGSEQVRKYIASMHGDSDPSYSEMRVDEFLCLPEEDHDESPVGGFVDGSSFTLRYCEEDLLEYWDSESDGWAGIEPRDNCLIVNVGDALRTASKNQFQSPLYRVRQSEGGHILGSSPSRRVCVTHHLWPMD</sequence>
<name>S8BC77_PENO1</name>
<dbReference type="STRING" id="933388.S8BC77"/>
<gene>
    <name evidence="1" type="ORF">PDE_07477</name>
</gene>
<reference evidence="1 2" key="1">
    <citation type="journal article" date="2013" name="PLoS ONE">
        <title>Genomic and secretomic analyses reveal unique features of the lignocellulolytic enzyme system of Penicillium decumbens.</title>
        <authorList>
            <person name="Liu G."/>
            <person name="Zhang L."/>
            <person name="Wei X."/>
            <person name="Zou G."/>
            <person name="Qin Y."/>
            <person name="Ma L."/>
            <person name="Li J."/>
            <person name="Zheng H."/>
            <person name="Wang S."/>
            <person name="Wang C."/>
            <person name="Xun L."/>
            <person name="Zhao G.-P."/>
            <person name="Zhou Z."/>
            <person name="Qu Y."/>
        </authorList>
    </citation>
    <scope>NUCLEOTIDE SEQUENCE [LARGE SCALE GENOMIC DNA]</scope>
    <source>
        <strain evidence="2">114-2 / CGMCC 5302</strain>
    </source>
</reference>
<dbReference type="InterPro" id="IPR027443">
    <property type="entry name" value="IPNS-like_sf"/>
</dbReference>
<dbReference type="PhylomeDB" id="S8BC77"/>
<accession>S8BC77</accession>
<proteinExistence type="predicted"/>
<dbReference type="Gene3D" id="2.60.120.330">
    <property type="entry name" value="B-lactam Antibiotic, Isopenicillin N Synthase, Chain"/>
    <property type="match status" value="1"/>
</dbReference>
<dbReference type="EMBL" id="KB644414">
    <property type="protein sequence ID" value="EPS32517.1"/>
    <property type="molecule type" value="Genomic_DNA"/>
</dbReference>
<dbReference type="Proteomes" id="UP000019376">
    <property type="component" value="Unassembled WGS sequence"/>
</dbReference>
<dbReference type="HOGENOM" id="CLU_010119_4_1_1"/>
<dbReference type="AlphaFoldDB" id="S8BC77"/>
<dbReference type="OrthoDB" id="288590at2759"/>